<gene>
    <name evidence="4" type="ORF">OCH7691_04094</name>
</gene>
<dbReference type="SUPFAM" id="SSF47648">
    <property type="entry name" value="Nucleoside phosphorylase/phosphoribosyltransferase N-terminal domain"/>
    <property type="match status" value="1"/>
</dbReference>
<dbReference type="GO" id="GO:0005829">
    <property type="term" value="C:cytosol"/>
    <property type="evidence" value="ECO:0007669"/>
    <property type="project" value="TreeGrafter"/>
</dbReference>
<dbReference type="PANTHER" id="PTHR43285">
    <property type="entry name" value="ANTHRANILATE PHOSPHORIBOSYLTRANSFERASE"/>
    <property type="match status" value="1"/>
</dbReference>
<dbReference type="Gene3D" id="3.40.1030.10">
    <property type="entry name" value="Nucleoside phosphorylase/phosphoribosyltransferase catalytic domain"/>
    <property type="match status" value="1"/>
</dbReference>
<keyword evidence="1" id="KW-0328">Glycosyltransferase</keyword>
<dbReference type="NCBIfam" id="NF006564">
    <property type="entry name" value="PRK09071.1"/>
    <property type="match status" value="1"/>
</dbReference>
<evidence type="ECO:0000259" key="3">
    <source>
        <dbReference type="Pfam" id="PF02885"/>
    </source>
</evidence>
<dbReference type="FunCoup" id="A0A1Y5U1I6">
    <property type="interactions" value="53"/>
</dbReference>
<proteinExistence type="predicted"/>
<evidence type="ECO:0000313" key="4">
    <source>
        <dbReference type="EMBL" id="SLN76297.1"/>
    </source>
</evidence>
<dbReference type="PANTHER" id="PTHR43285:SF2">
    <property type="entry name" value="ANTHRANILATE PHOSPHORIBOSYLTRANSFERASE"/>
    <property type="match status" value="1"/>
</dbReference>
<feature type="domain" description="Glycosyl transferase family 3 N-terminal" evidence="3">
    <location>
        <begin position="9"/>
        <end position="72"/>
    </location>
</feature>
<dbReference type="GO" id="GO:0004048">
    <property type="term" value="F:anthranilate phosphoribosyltransferase activity"/>
    <property type="evidence" value="ECO:0007669"/>
    <property type="project" value="InterPro"/>
</dbReference>
<dbReference type="AlphaFoldDB" id="A0A1Y5U1I6"/>
<dbReference type="Proteomes" id="UP000193200">
    <property type="component" value="Unassembled WGS sequence"/>
</dbReference>
<dbReference type="InterPro" id="IPR036320">
    <property type="entry name" value="Glycosyl_Trfase_fam3_N_dom_sf"/>
</dbReference>
<accession>A0A1Y5U1I6</accession>
<dbReference type="InterPro" id="IPR017459">
    <property type="entry name" value="Glycosyl_Trfase_fam3_N_dom"/>
</dbReference>
<dbReference type="RefSeq" id="WP_176245184.1">
    <property type="nucleotide sequence ID" value="NZ_FWFR01000004.1"/>
</dbReference>
<dbReference type="Pfam" id="PF02885">
    <property type="entry name" value="Glycos_trans_3N"/>
    <property type="match status" value="1"/>
</dbReference>
<evidence type="ECO:0000256" key="1">
    <source>
        <dbReference type="ARBA" id="ARBA00022676"/>
    </source>
</evidence>
<reference evidence="4 5" key="1">
    <citation type="submission" date="2017-03" db="EMBL/GenBank/DDBJ databases">
        <authorList>
            <person name="Afonso C.L."/>
            <person name="Miller P.J."/>
            <person name="Scott M.A."/>
            <person name="Spackman E."/>
            <person name="Goraichik I."/>
            <person name="Dimitrov K.M."/>
            <person name="Suarez D.L."/>
            <person name="Swayne D.E."/>
        </authorList>
    </citation>
    <scope>NUCLEOTIDE SEQUENCE [LARGE SCALE GENOMIC DNA]</scope>
    <source>
        <strain evidence="4 5">CECT 7691</strain>
    </source>
</reference>
<organism evidence="4 5">
    <name type="scientific">Oceanibacterium hippocampi</name>
    <dbReference type="NCBI Taxonomy" id="745714"/>
    <lineage>
        <taxon>Bacteria</taxon>
        <taxon>Pseudomonadati</taxon>
        <taxon>Pseudomonadota</taxon>
        <taxon>Alphaproteobacteria</taxon>
        <taxon>Sneathiellales</taxon>
        <taxon>Sneathiellaceae</taxon>
        <taxon>Oceanibacterium</taxon>
    </lineage>
</organism>
<dbReference type="Gene3D" id="1.20.970.10">
    <property type="entry name" value="Transferase, Pyrimidine Nucleoside Phosphorylase, Chain C"/>
    <property type="match status" value="1"/>
</dbReference>
<dbReference type="InParanoid" id="A0A1Y5U1I6"/>
<protein>
    <recommendedName>
        <fullName evidence="3">Glycosyl transferase family 3 N-terminal domain-containing protein</fullName>
    </recommendedName>
</protein>
<keyword evidence="5" id="KW-1185">Reference proteome</keyword>
<dbReference type="InterPro" id="IPR005940">
    <property type="entry name" value="Anthranilate_Pribosyl_Tfrase"/>
</dbReference>
<evidence type="ECO:0000256" key="2">
    <source>
        <dbReference type="ARBA" id="ARBA00022679"/>
    </source>
</evidence>
<keyword evidence="2" id="KW-0808">Transferase</keyword>
<sequence length="329" mass="35837">MSDHPFAAYVRALGRGPKLYRNLDQEEACEAMTLLLAGEATPEQVGAFLLLLRRNGETAAELAGMVEAARSRMAQPEGRVNGLLDWPSYADRHRQQPWFLLAARLVAGTGQKVLVHGIAGHEEGLAPTRPGLDILGIPRAVSLADAAARLAVEDIVYLALEDFAPEIDRLFDYRRLFGVRTAVNTFARDLNPLRATYQVQGVFHPPYVSLHLGIAERLEQPVAAIFKGVGGEVQWNVPKPCRVTLRRDGAAEEVTFPALAPGRDHVWREEDLAPSHLAELWQGTRRMPVPEAAVIGTAAIALLACGRASTAEAAIDAASALWEGRDRQP</sequence>
<name>A0A1Y5U1I6_9PROT</name>
<dbReference type="GO" id="GO:0000162">
    <property type="term" value="P:L-tryptophan biosynthetic process"/>
    <property type="evidence" value="ECO:0007669"/>
    <property type="project" value="InterPro"/>
</dbReference>
<dbReference type="SUPFAM" id="SSF52418">
    <property type="entry name" value="Nucleoside phosphorylase/phosphoribosyltransferase catalytic domain"/>
    <property type="match status" value="1"/>
</dbReference>
<dbReference type="EMBL" id="FWFR01000004">
    <property type="protein sequence ID" value="SLN76297.1"/>
    <property type="molecule type" value="Genomic_DNA"/>
</dbReference>
<evidence type="ECO:0000313" key="5">
    <source>
        <dbReference type="Proteomes" id="UP000193200"/>
    </source>
</evidence>
<dbReference type="InterPro" id="IPR035902">
    <property type="entry name" value="Nuc_phospho_transferase"/>
</dbReference>